<dbReference type="Proteomes" id="UP000694864">
    <property type="component" value="Chromosome 7"/>
</dbReference>
<name>A0ABM0SS73_CAMSA</name>
<reference evidence="3" key="2">
    <citation type="submission" date="2025-08" db="UniProtKB">
        <authorList>
            <consortium name="RefSeq"/>
        </authorList>
    </citation>
    <scope>IDENTIFICATION</scope>
    <source>
        <tissue evidence="3">Leaf</tissue>
    </source>
</reference>
<feature type="region of interest" description="Disordered" evidence="1">
    <location>
        <begin position="74"/>
        <end position="171"/>
    </location>
</feature>
<accession>A0ABM0SS73</accession>
<dbReference type="RefSeq" id="XP_010415385.1">
    <property type="nucleotide sequence ID" value="XM_010417083.2"/>
</dbReference>
<organism evidence="2 3">
    <name type="scientific">Camelina sativa</name>
    <name type="common">False flax</name>
    <name type="synonym">Myagrum sativum</name>
    <dbReference type="NCBI Taxonomy" id="90675"/>
    <lineage>
        <taxon>Eukaryota</taxon>
        <taxon>Viridiplantae</taxon>
        <taxon>Streptophyta</taxon>
        <taxon>Embryophyta</taxon>
        <taxon>Tracheophyta</taxon>
        <taxon>Spermatophyta</taxon>
        <taxon>Magnoliopsida</taxon>
        <taxon>eudicotyledons</taxon>
        <taxon>Gunneridae</taxon>
        <taxon>Pentapetalae</taxon>
        <taxon>rosids</taxon>
        <taxon>malvids</taxon>
        <taxon>Brassicales</taxon>
        <taxon>Brassicaceae</taxon>
        <taxon>Camelineae</taxon>
        <taxon>Camelina</taxon>
    </lineage>
</organism>
<evidence type="ECO:0000256" key="1">
    <source>
        <dbReference type="SAM" id="MobiDB-lite"/>
    </source>
</evidence>
<feature type="compositionally biased region" description="Gly residues" evidence="1">
    <location>
        <begin position="156"/>
        <end position="165"/>
    </location>
</feature>
<evidence type="ECO:0000313" key="3">
    <source>
        <dbReference type="RefSeq" id="XP_010415385.1"/>
    </source>
</evidence>
<dbReference type="GeneID" id="104701404"/>
<keyword evidence="2" id="KW-1185">Reference proteome</keyword>
<reference evidence="2" key="1">
    <citation type="journal article" date="2014" name="Nat. Commun.">
        <title>The emerging biofuel crop Camelina sativa retains a highly undifferentiated hexaploid genome structure.</title>
        <authorList>
            <person name="Kagale S."/>
            <person name="Koh C."/>
            <person name="Nixon J."/>
            <person name="Bollina V."/>
            <person name="Clarke W.E."/>
            <person name="Tuteja R."/>
            <person name="Spillane C."/>
            <person name="Robinson S.J."/>
            <person name="Links M.G."/>
            <person name="Clarke C."/>
            <person name="Higgins E.E."/>
            <person name="Huebert T."/>
            <person name="Sharpe A.G."/>
            <person name="Parkin I.A."/>
        </authorList>
    </citation>
    <scope>NUCLEOTIDE SEQUENCE [LARGE SCALE GENOMIC DNA]</scope>
    <source>
        <strain evidence="2">cv. DH55</strain>
    </source>
</reference>
<feature type="compositionally biased region" description="Basic residues" evidence="1">
    <location>
        <begin position="81"/>
        <end position="95"/>
    </location>
</feature>
<evidence type="ECO:0000313" key="2">
    <source>
        <dbReference type="Proteomes" id="UP000694864"/>
    </source>
</evidence>
<gene>
    <name evidence="3" type="primary">LOC104701404</name>
</gene>
<proteinExistence type="predicted"/>
<sequence length="222" mass="25047">MLDKLVGGVAEFGRGRGGYGYEERKEFASHVESEGGYFDRQARYDHRMRLPGNHGRPPMSHMSVCEEEDSDVEEFFESSKSHHTSNNHLQHHQQSPHRNFIPPPHHNMGNGWQGQHEGAYHGGHGMQHHDMHGMQHQGGHGMQHQGGHGMQHHGGHGVQHQGGHGMQHYDQHGMQHYGGQGMKHHDRLMAPQYPPHSVVAVKATENWRVSNNRKTGWGSKGL</sequence>
<protein>
    <submittedName>
        <fullName evidence="3">Histidine-rich glycoprotein-like isoform X1</fullName>
    </submittedName>
</protein>
<feature type="compositionally biased region" description="Gly residues" evidence="1">
    <location>
        <begin position="136"/>
        <end position="149"/>
    </location>
</feature>